<keyword evidence="1 7" id="KW-0813">Transport</keyword>
<accession>A0A4T0FBD5</accession>
<evidence type="ECO:0000256" key="3">
    <source>
        <dbReference type="ARBA" id="ARBA00022927"/>
    </source>
</evidence>
<keyword evidence="5 7" id="KW-0906">Nuclear pore complex</keyword>
<dbReference type="GO" id="GO:0006406">
    <property type="term" value="P:mRNA export from nucleus"/>
    <property type="evidence" value="ECO:0007669"/>
    <property type="project" value="TreeGrafter"/>
</dbReference>
<dbReference type="Gene3D" id="1.10.3450.20">
    <property type="match status" value="1"/>
</dbReference>
<keyword evidence="6 7" id="KW-0539">Nucleus</keyword>
<dbReference type="EMBL" id="SPNW01000114">
    <property type="protein sequence ID" value="TIA85332.1"/>
    <property type="molecule type" value="Genomic_DNA"/>
</dbReference>
<evidence type="ECO:0000313" key="8">
    <source>
        <dbReference type="EMBL" id="TIA85332.1"/>
    </source>
</evidence>
<comment type="function">
    <text evidence="7">Functions as a component of the nuclear pore complex (NPC).</text>
</comment>
<dbReference type="InterPro" id="IPR007252">
    <property type="entry name" value="Nup84/Nup107"/>
</dbReference>
<comment type="subcellular location">
    <subcellularLocation>
        <location evidence="7">Nucleus</location>
        <location evidence="7">Nuclear pore complex</location>
    </subcellularLocation>
    <subcellularLocation>
        <location evidence="7">Nucleus membrane</location>
    </subcellularLocation>
</comment>
<keyword evidence="3" id="KW-0653">Protein transport</keyword>
<dbReference type="OrthoDB" id="3098at2759"/>
<comment type="subunit">
    <text evidence="7">Part of the nuclear pore complex (NPC).</text>
</comment>
<proteinExistence type="inferred from homology"/>
<organism evidence="8 9">
    <name type="scientific">Wallemia hederae</name>
    <dbReference type="NCBI Taxonomy" id="1540922"/>
    <lineage>
        <taxon>Eukaryota</taxon>
        <taxon>Fungi</taxon>
        <taxon>Dikarya</taxon>
        <taxon>Basidiomycota</taxon>
        <taxon>Wallemiomycotina</taxon>
        <taxon>Wallemiomycetes</taxon>
        <taxon>Wallemiales</taxon>
        <taxon>Wallemiaceae</taxon>
        <taxon>Wallemia</taxon>
    </lineage>
</organism>
<dbReference type="AlphaFoldDB" id="A0A4T0FBD5"/>
<evidence type="ECO:0000256" key="7">
    <source>
        <dbReference type="RuleBase" id="RU365072"/>
    </source>
</evidence>
<protein>
    <recommendedName>
        <fullName evidence="7">Nuclear pore complex protein</fullName>
    </recommendedName>
</protein>
<sequence>MRIPAIPPNLFISFDARRGCCERDSAGSSRTAMSVYQQFAGILSEISNSKSGNIIELPDLFAQLCDTILQSNLPEAEREAWSLERNTWTLIHSLYEDRLAGLDDGLSPTEILQSNKYTPPLTLTQPLIAQSKELLELNTIRQWLHNIPTPLYPVEIRKGYQTYTKNKLKLAKRQGTAPDSLVTSLDPDAPLRQHKQLDVEDTQYDKPLTRTLFEYVRLGRMDLALDACRSSDQPWRAASLRGGQLWDDPSLASEEIALNNGISGNKQRKLWKQVASQLSQNPDLDSYERALYGSLSGALSSVIPVCGSWEDHLWARVNALMERKIDDSLKRAGGYWHESIDNAGVQESEPVADNLEAIFEEILKLGGSVGSSAHNPFRITQTNVMLERTNHLLTNFASQIPQTAQMVSPDAFSHLLRFFAHLVLFLRAIDGENTTEDVPNGPAEVILEAYVRNLEQINEAKELVGMYAGCLGEGAGGESFAHYLHSLDIATPIDVRKAALLQTREHGLDLEGVACRTVELTLIDTFTRLPEIPTDAPDITTFANTSGLSYKDLSLLRSIEWLIFAKETYRFALVQSNGLMRYFLASGNVSAAYKLLESLLADLMAHQPSSNMEGEEVISIDDQIVEYTGYKQLFELLDNHTKLVELWTAQPDASKVAKVDYKAWSDQVESLTHTVKEGSLDIFTTEWMRLGEEAHEKRVTELERIREIYIPELVHRLHTCLYEAKVINIRYIDDALNLANTVADERYRIYLEFVRRSTSLTRKGIAGSNTLASYLELVKKAALSKLYYEESEGIATDVFKQL</sequence>
<dbReference type="Pfam" id="PF04121">
    <property type="entry name" value="Nup84_Nup100"/>
    <property type="match status" value="1"/>
</dbReference>
<dbReference type="GO" id="GO:0031080">
    <property type="term" value="C:nuclear pore outer ring"/>
    <property type="evidence" value="ECO:0007669"/>
    <property type="project" value="TreeGrafter"/>
</dbReference>
<reference evidence="8 9" key="1">
    <citation type="submission" date="2019-03" db="EMBL/GenBank/DDBJ databases">
        <title>Sequencing 23 genomes of Wallemia ichthyophaga.</title>
        <authorList>
            <person name="Gostincar C."/>
        </authorList>
    </citation>
    <scope>NUCLEOTIDE SEQUENCE [LARGE SCALE GENOMIC DNA]</scope>
    <source>
        <strain evidence="8 9">EXF-5753</strain>
    </source>
</reference>
<dbReference type="Gene3D" id="1.20.190.50">
    <property type="match status" value="1"/>
</dbReference>
<keyword evidence="7" id="KW-0472">Membrane</keyword>
<name>A0A4T0FBD5_9BASI</name>
<dbReference type="PANTHER" id="PTHR13003:SF2">
    <property type="entry name" value="NUCLEAR PORE COMPLEX PROTEIN NUP107"/>
    <property type="match status" value="1"/>
</dbReference>
<evidence type="ECO:0000256" key="4">
    <source>
        <dbReference type="ARBA" id="ARBA00023010"/>
    </source>
</evidence>
<evidence type="ECO:0000313" key="9">
    <source>
        <dbReference type="Proteomes" id="UP000310189"/>
    </source>
</evidence>
<evidence type="ECO:0000256" key="2">
    <source>
        <dbReference type="ARBA" id="ARBA00022816"/>
    </source>
</evidence>
<evidence type="ECO:0000256" key="1">
    <source>
        <dbReference type="ARBA" id="ARBA00022448"/>
    </source>
</evidence>
<comment type="similarity">
    <text evidence="7">Belongs to the nucleoporin Nup84/Nup107 family.</text>
</comment>
<gene>
    <name evidence="8" type="ORF">E3P99_04021</name>
</gene>
<dbReference type="GO" id="GO:0031965">
    <property type="term" value="C:nuclear membrane"/>
    <property type="evidence" value="ECO:0007669"/>
    <property type="project" value="UniProtKB-SubCell"/>
</dbReference>
<keyword evidence="2" id="KW-0509">mRNA transport</keyword>
<keyword evidence="9" id="KW-1185">Reference proteome</keyword>
<dbReference type="Proteomes" id="UP000310189">
    <property type="component" value="Unassembled WGS sequence"/>
</dbReference>
<dbReference type="GO" id="GO:0000973">
    <property type="term" value="P:post-transcriptional tethering of RNA polymerase II gene DNA at nuclear periphery"/>
    <property type="evidence" value="ECO:0007669"/>
    <property type="project" value="TreeGrafter"/>
</dbReference>
<dbReference type="PANTHER" id="PTHR13003">
    <property type="entry name" value="NUP107-RELATED"/>
    <property type="match status" value="1"/>
</dbReference>
<evidence type="ECO:0000256" key="5">
    <source>
        <dbReference type="ARBA" id="ARBA00023132"/>
    </source>
</evidence>
<dbReference type="GO" id="GO:0017056">
    <property type="term" value="F:structural constituent of nuclear pore"/>
    <property type="evidence" value="ECO:0007669"/>
    <property type="project" value="UniProtKB-UniRule"/>
</dbReference>
<dbReference type="GO" id="GO:0006606">
    <property type="term" value="P:protein import into nucleus"/>
    <property type="evidence" value="ECO:0007669"/>
    <property type="project" value="TreeGrafter"/>
</dbReference>
<keyword evidence="4 7" id="KW-0811">Translocation</keyword>
<comment type="caution">
    <text evidence="8">The sequence shown here is derived from an EMBL/GenBank/DDBJ whole genome shotgun (WGS) entry which is preliminary data.</text>
</comment>
<evidence type="ECO:0000256" key="6">
    <source>
        <dbReference type="ARBA" id="ARBA00023242"/>
    </source>
</evidence>